<keyword evidence="2" id="KW-0479">Metal-binding</keyword>
<evidence type="ECO:0000256" key="3">
    <source>
        <dbReference type="ARBA" id="ARBA00022801"/>
    </source>
</evidence>
<dbReference type="InterPro" id="IPR006439">
    <property type="entry name" value="HAD-SF_hydro_IA"/>
</dbReference>
<protein>
    <submittedName>
        <fullName evidence="6">HAD family hydrolase</fullName>
    </submittedName>
</protein>
<keyword evidence="4" id="KW-0460">Magnesium</keyword>
<dbReference type="AlphaFoldDB" id="A0A7C3IMP2"/>
<dbReference type="InterPro" id="IPR051400">
    <property type="entry name" value="HAD-like_hydrolase"/>
</dbReference>
<evidence type="ECO:0000313" key="5">
    <source>
        <dbReference type="EMBL" id="HEA87617.1"/>
    </source>
</evidence>
<dbReference type="EMBL" id="DSLG01000007">
    <property type="protein sequence ID" value="HEA87617.1"/>
    <property type="molecule type" value="Genomic_DNA"/>
</dbReference>
<keyword evidence="3 6" id="KW-0378">Hydrolase</keyword>
<dbReference type="Gene3D" id="3.40.50.1000">
    <property type="entry name" value="HAD superfamily/HAD-like"/>
    <property type="match status" value="1"/>
</dbReference>
<accession>A0A7C3IMP2</accession>
<dbReference type="GO" id="GO:0016791">
    <property type="term" value="F:phosphatase activity"/>
    <property type="evidence" value="ECO:0007669"/>
    <property type="project" value="TreeGrafter"/>
</dbReference>
<dbReference type="SFLD" id="SFLDS00003">
    <property type="entry name" value="Haloacid_Dehalogenase"/>
    <property type="match status" value="1"/>
</dbReference>
<evidence type="ECO:0000256" key="1">
    <source>
        <dbReference type="ARBA" id="ARBA00001946"/>
    </source>
</evidence>
<comment type="cofactor">
    <cofactor evidence="1">
        <name>Mg(2+)</name>
        <dbReference type="ChEBI" id="CHEBI:18420"/>
    </cofactor>
</comment>
<proteinExistence type="predicted"/>
<evidence type="ECO:0000256" key="2">
    <source>
        <dbReference type="ARBA" id="ARBA00022723"/>
    </source>
</evidence>
<gene>
    <name evidence="5" type="ORF">ENP94_06385</name>
    <name evidence="6" type="ORF">ENS16_00070</name>
</gene>
<comment type="caution">
    <text evidence="6">The sequence shown here is derived from an EMBL/GenBank/DDBJ whole genome shotgun (WGS) entry which is preliminary data.</text>
</comment>
<dbReference type="Pfam" id="PF13419">
    <property type="entry name" value="HAD_2"/>
    <property type="match status" value="1"/>
</dbReference>
<sequence length="238" mass="26763">MTGSNPVSSGEIMVKAVVFDVDNTLVDFNKWKEAAVDAAVMAMIDAGLDLTPEAAKKKIYEIYEAKGIEYQEVFNDFLNQVLGYIDYRILASGIIAYRRAREGALVPYPHVHLALLRLFRMGLKLAVISDAPRLQVWMRLVSLNVDRFFDVVVTFDDTGKRKPAREPFEKALELLEVQPREAIMVGDWAERDIVGAKELGMITVFARYGDSFGTLNSGADYEINDILELVPIVENLNR</sequence>
<dbReference type="NCBIfam" id="TIGR01509">
    <property type="entry name" value="HAD-SF-IA-v3"/>
    <property type="match status" value="1"/>
</dbReference>
<dbReference type="PANTHER" id="PTHR46470">
    <property type="entry name" value="N-ACYLNEURAMINATE-9-PHOSPHATASE"/>
    <property type="match status" value="1"/>
</dbReference>
<dbReference type="InterPro" id="IPR023214">
    <property type="entry name" value="HAD_sf"/>
</dbReference>
<dbReference type="NCBIfam" id="TIGR01549">
    <property type="entry name" value="HAD-SF-IA-v1"/>
    <property type="match status" value="1"/>
</dbReference>
<dbReference type="SUPFAM" id="SSF56784">
    <property type="entry name" value="HAD-like"/>
    <property type="match status" value="1"/>
</dbReference>
<name>A0A7C3IMP2_UNCW3</name>
<evidence type="ECO:0000256" key="4">
    <source>
        <dbReference type="ARBA" id="ARBA00022842"/>
    </source>
</evidence>
<dbReference type="EMBL" id="DSTU01000001">
    <property type="protein sequence ID" value="HFJ53080.1"/>
    <property type="molecule type" value="Genomic_DNA"/>
</dbReference>
<dbReference type="SFLD" id="SFLDG01129">
    <property type="entry name" value="C1.5:_HAD__Beta-PGM__Phosphata"/>
    <property type="match status" value="1"/>
</dbReference>
<dbReference type="PRINTS" id="PR00413">
    <property type="entry name" value="HADHALOGNASE"/>
</dbReference>
<evidence type="ECO:0000313" key="6">
    <source>
        <dbReference type="EMBL" id="HFJ53080.1"/>
    </source>
</evidence>
<dbReference type="InterPro" id="IPR041492">
    <property type="entry name" value="HAD_2"/>
</dbReference>
<dbReference type="Gene3D" id="1.10.150.520">
    <property type="match status" value="1"/>
</dbReference>
<dbReference type="GO" id="GO:0044281">
    <property type="term" value="P:small molecule metabolic process"/>
    <property type="evidence" value="ECO:0007669"/>
    <property type="project" value="UniProtKB-ARBA"/>
</dbReference>
<organism evidence="6">
    <name type="scientific">candidate division WOR-3 bacterium</name>
    <dbReference type="NCBI Taxonomy" id="2052148"/>
    <lineage>
        <taxon>Bacteria</taxon>
        <taxon>Bacteria division WOR-3</taxon>
    </lineage>
</organism>
<dbReference type="InterPro" id="IPR036412">
    <property type="entry name" value="HAD-like_sf"/>
</dbReference>
<dbReference type="PANTHER" id="PTHR46470:SF2">
    <property type="entry name" value="GLYCERALDEHYDE 3-PHOSPHATE PHOSPHATASE"/>
    <property type="match status" value="1"/>
</dbReference>
<dbReference type="GO" id="GO:0046872">
    <property type="term" value="F:metal ion binding"/>
    <property type="evidence" value="ECO:0007669"/>
    <property type="project" value="UniProtKB-KW"/>
</dbReference>
<reference evidence="6" key="1">
    <citation type="journal article" date="2020" name="mSystems">
        <title>Genome- and Community-Level Interaction Insights into Carbon Utilization and Element Cycling Functions of Hydrothermarchaeota in Hydrothermal Sediment.</title>
        <authorList>
            <person name="Zhou Z."/>
            <person name="Liu Y."/>
            <person name="Xu W."/>
            <person name="Pan J."/>
            <person name="Luo Z.H."/>
            <person name="Li M."/>
        </authorList>
    </citation>
    <scope>NUCLEOTIDE SEQUENCE [LARGE SCALE GENOMIC DNA]</scope>
    <source>
        <strain evidence="5">SpSt-265</strain>
        <strain evidence="6">SpSt-465</strain>
    </source>
</reference>